<dbReference type="Proteomes" id="UP001060919">
    <property type="component" value="Chromosome"/>
</dbReference>
<feature type="domain" description="S1 motif" evidence="11">
    <location>
        <begin position="645"/>
        <end position="723"/>
    </location>
</feature>
<dbReference type="InterPro" id="IPR012340">
    <property type="entry name" value="NA-bd_OB-fold"/>
</dbReference>
<dbReference type="SMART" id="SM00955">
    <property type="entry name" value="RNB"/>
    <property type="match status" value="1"/>
</dbReference>
<dbReference type="InterPro" id="IPR003029">
    <property type="entry name" value="S1_domain"/>
</dbReference>
<dbReference type="SMART" id="SM00316">
    <property type="entry name" value="S1"/>
    <property type="match status" value="1"/>
</dbReference>
<comment type="similarity">
    <text evidence="8">Belongs to the RNR ribonuclease family. RNase R subfamily.</text>
</comment>
<protein>
    <recommendedName>
        <fullName evidence="8">Ribonuclease R</fullName>
        <shortName evidence="8">RNase R</shortName>
        <ecNumber evidence="8">3.1.13.1</ecNumber>
    </recommendedName>
</protein>
<name>A0A915YBZ2_9BACT</name>
<dbReference type="InterPro" id="IPR001900">
    <property type="entry name" value="RNase_II/R"/>
</dbReference>
<dbReference type="PANTHER" id="PTHR23355:SF9">
    <property type="entry name" value="DIS3-LIKE EXONUCLEASE 2"/>
    <property type="match status" value="1"/>
</dbReference>
<dbReference type="InterPro" id="IPR011129">
    <property type="entry name" value="CSD"/>
</dbReference>
<dbReference type="InterPro" id="IPR011805">
    <property type="entry name" value="RNase_R"/>
</dbReference>
<dbReference type="EMBL" id="AP026867">
    <property type="protein sequence ID" value="BDS10282.1"/>
    <property type="molecule type" value="Genomic_DNA"/>
</dbReference>
<dbReference type="GO" id="GO:0005829">
    <property type="term" value="C:cytosol"/>
    <property type="evidence" value="ECO:0007669"/>
    <property type="project" value="UniProtKB-ARBA"/>
</dbReference>
<evidence type="ECO:0000256" key="9">
    <source>
        <dbReference type="SAM" id="Coils"/>
    </source>
</evidence>
<evidence type="ECO:0000256" key="7">
    <source>
        <dbReference type="ARBA" id="ARBA00022884"/>
    </source>
</evidence>
<evidence type="ECO:0000256" key="4">
    <source>
        <dbReference type="ARBA" id="ARBA00022722"/>
    </source>
</evidence>
<dbReference type="GO" id="GO:0008859">
    <property type="term" value="F:exoribonuclease II activity"/>
    <property type="evidence" value="ECO:0007669"/>
    <property type="project" value="UniProtKB-UniRule"/>
</dbReference>
<dbReference type="PROSITE" id="PS50126">
    <property type="entry name" value="S1"/>
    <property type="match status" value="1"/>
</dbReference>
<keyword evidence="3 8" id="KW-0963">Cytoplasm</keyword>
<evidence type="ECO:0000313" key="13">
    <source>
        <dbReference type="Proteomes" id="UP001060919"/>
    </source>
</evidence>
<dbReference type="InterPro" id="IPR022966">
    <property type="entry name" value="RNase_II/R_CS"/>
</dbReference>
<sequence>MTRKKKGSNKKGKNLPAKVLEKRLIDLFSKQVTARFDAKTIIRKLKISNSKDSVQHAIDQLVEKGKLEATNRGKYKWNKGATVTKRARKNGQFATGRVDATRSGSAYIICEELEDNDIFVPAHKLMGALHGDTVEVSWYTARKGKPEGEVVQIIQRKSENFIGTLSLSDKFAFVIPDNPNMQTDIFVPLKHLPKEAEDGAKVVVTITKWHTSNKNNPEGKVTTYFGTEGGNDIEMKSILIQKGFNLTFPPEVLKENAEIDTKITASEIAKRRDMRDITTFTIDPETAKDFDDALSIEYLENGNFEIGIHIADVGHYVLPGSELDKEAARRTTSVYLVDRVLPMLPEKLSNGVCSLRPEEEKLTFSAVFEMDKQGGIINEWFGKTVIYSDRRFTYEEAQEGLETGEGDYVKELQLLNRIAHKLRNKRFKKGAINFESPEVRFKLDEKGVPIDVYLKSRKDAHMLVEDFMLLANKRVGALMHGLHEKLGFVWPMVYRIHDEPDMERVNNFADFAGQMGYPLSIESPEQVKPAFGKMLKAAEGKPESDILQQLAIRTMAKAVYSTDNIGHYGLGFATYSHFTSPIRRYADVLGHRILFDYLSNNNKRMNPQKLEESCKHISRKERDAMEAERESVKYKQAEFLEAHLGDIFEGSISGITDHGIYVTIKANFCEGMIRYDKMFDDFEPDEHHFHIKSPFITYKMGDTVWVRILGANKFKRQIDLELLDPEDSDNEPPARTQLISKEVTTTKVVTEEPTNEAPKTPTTAPKETPTKPKGIQKIKVVQEPQRGKKVIKSNYIADNKAYEALLPKVEQAFNESHIKIIAKQKRAKWKYELSPSAPIGGSVLLLHFNPAAALNKGYRGQKLLSQHPFKPQGSTKTFFKTYFPNQKISEGYFSPFRSMDDKQLSNKDLDLSLPIFKAFISILKPEKIVSFSIPMIELLQKYNLLSNLEEEEVTDHTRTIITSRGFLNIEEHKIPIYFVPRPSSRLLKALKTAAWDWAFKIEE</sequence>
<reference evidence="12" key="1">
    <citation type="submission" date="2022-09" db="EMBL/GenBank/DDBJ databases">
        <title>Aureispira anguillicida sp. nov., isolated from Leptocephalus of Japanese eel Anguilla japonica.</title>
        <authorList>
            <person name="Yuasa K."/>
            <person name="Mekata T."/>
            <person name="Ikunari K."/>
        </authorList>
    </citation>
    <scope>NUCLEOTIDE SEQUENCE</scope>
    <source>
        <strain evidence="12">EL160426</strain>
    </source>
</reference>
<keyword evidence="7 8" id="KW-0694">RNA-binding</keyword>
<keyword evidence="13" id="KW-1185">Reference proteome</keyword>
<dbReference type="SUPFAM" id="SSF50249">
    <property type="entry name" value="Nucleic acid-binding proteins"/>
    <property type="match status" value="4"/>
</dbReference>
<evidence type="ECO:0000256" key="5">
    <source>
        <dbReference type="ARBA" id="ARBA00022801"/>
    </source>
</evidence>
<keyword evidence="5 8" id="KW-0378">Hydrolase</keyword>
<proteinExistence type="inferred from homology"/>
<evidence type="ECO:0000256" key="3">
    <source>
        <dbReference type="ARBA" id="ARBA00022490"/>
    </source>
</evidence>
<dbReference type="SMART" id="SM00357">
    <property type="entry name" value="CSP"/>
    <property type="match status" value="2"/>
</dbReference>
<evidence type="ECO:0000256" key="1">
    <source>
        <dbReference type="ARBA" id="ARBA00001849"/>
    </source>
</evidence>
<evidence type="ECO:0000259" key="11">
    <source>
        <dbReference type="PROSITE" id="PS50126"/>
    </source>
</evidence>
<dbReference type="RefSeq" id="WP_264791607.1">
    <property type="nucleotide sequence ID" value="NZ_AP026867.1"/>
</dbReference>
<dbReference type="GO" id="GO:0003723">
    <property type="term" value="F:RNA binding"/>
    <property type="evidence" value="ECO:0007669"/>
    <property type="project" value="UniProtKB-UniRule"/>
</dbReference>
<dbReference type="Gene3D" id="2.40.50.140">
    <property type="entry name" value="Nucleic acid-binding proteins"/>
    <property type="match status" value="2"/>
</dbReference>
<feature type="coiled-coil region" evidence="9">
    <location>
        <begin position="610"/>
        <end position="637"/>
    </location>
</feature>
<keyword evidence="4 8" id="KW-0540">Nuclease</keyword>
<keyword evidence="6 8" id="KW-0269">Exonuclease</keyword>
<dbReference type="NCBIfam" id="TIGR02063">
    <property type="entry name" value="RNase_R"/>
    <property type="match status" value="1"/>
</dbReference>
<comment type="function">
    <text evidence="8">3'-5' exoribonuclease that releases 5'-nucleoside monophosphates and is involved in maturation of structured RNAs.</text>
</comment>
<evidence type="ECO:0000256" key="8">
    <source>
        <dbReference type="HAMAP-Rule" id="MF_01895"/>
    </source>
</evidence>
<dbReference type="InterPro" id="IPR013223">
    <property type="entry name" value="RNase_B_OB_dom"/>
</dbReference>
<evidence type="ECO:0000313" key="12">
    <source>
        <dbReference type="EMBL" id="BDS10282.1"/>
    </source>
</evidence>
<comment type="subcellular location">
    <subcellularLocation>
        <location evidence="2 8">Cytoplasm</location>
    </subcellularLocation>
</comment>
<organism evidence="12 13">
    <name type="scientific">Aureispira anguillae</name>
    <dbReference type="NCBI Taxonomy" id="2864201"/>
    <lineage>
        <taxon>Bacteria</taxon>
        <taxon>Pseudomonadati</taxon>
        <taxon>Bacteroidota</taxon>
        <taxon>Saprospiria</taxon>
        <taxon>Saprospirales</taxon>
        <taxon>Saprospiraceae</taxon>
        <taxon>Aureispira</taxon>
    </lineage>
</organism>
<dbReference type="KEGG" id="aup:AsAng_0009900"/>
<feature type="region of interest" description="Disordered" evidence="10">
    <location>
        <begin position="747"/>
        <end position="773"/>
    </location>
</feature>
<dbReference type="HAMAP" id="MF_01895">
    <property type="entry name" value="RNase_R"/>
    <property type="match status" value="1"/>
</dbReference>
<comment type="catalytic activity">
    <reaction evidence="1 8">
        <text>Exonucleolytic cleavage in the 3'- to 5'-direction to yield nucleoside 5'-phosphates.</text>
        <dbReference type="EC" id="3.1.13.1"/>
    </reaction>
</comment>
<keyword evidence="9" id="KW-0175">Coiled coil</keyword>
<dbReference type="Pfam" id="PF17876">
    <property type="entry name" value="CSD2"/>
    <property type="match status" value="1"/>
</dbReference>
<dbReference type="InterPro" id="IPR050180">
    <property type="entry name" value="RNR_Ribonuclease"/>
</dbReference>
<dbReference type="PROSITE" id="PS01175">
    <property type="entry name" value="RIBONUCLEASE_II"/>
    <property type="match status" value="1"/>
</dbReference>
<dbReference type="InterPro" id="IPR040476">
    <property type="entry name" value="CSD2"/>
</dbReference>
<evidence type="ECO:0000256" key="2">
    <source>
        <dbReference type="ARBA" id="ARBA00004496"/>
    </source>
</evidence>
<dbReference type="GO" id="GO:0006402">
    <property type="term" value="P:mRNA catabolic process"/>
    <property type="evidence" value="ECO:0007669"/>
    <property type="project" value="TreeGrafter"/>
</dbReference>
<gene>
    <name evidence="8" type="primary">rnr</name>
    <name evidence="12" type="ORF">AsAng_0009900</name>
</gene>
<dbReference type="NCBIfam" id="TIGR00358">
    <property type="entry name" value="3_prime_RNase"/>
    <property type="match status" value="1"/>
</dbReference>
<dbReference type="Pfam" id="PF00575">
    <property type="entry name" value="S1"/>
    <property type="match status" value="1"/>
</dbReference>
<accession>A0A915YBZ2</accession>
<evidence type="ECO:0000256" key="6">
    <source>
        <dbReference type="ARBA" id="ARBA00022839"/>
    </source>
</evidence>
<dbReference type="InterPro" id="IPR004476">
    <property type="entry name" value="RNase_II/RNase_R"/>
</dbReference>
<evidence type="ECO:0000256" key="10">
    <source>
        <dbReference type="SAM" id="MobiDB-lite"/>
    </source>
</evidence>
<dbReference type="PANTHER" id="PTHR23355">
    <property type="entry name" value="RIBONUCLEASE"/>
    <property type="match status" value="1"/>
</dbReference>
<dbReference type="Pfam" id="PF00773">
    <property type="entry name" value="RNB"/>
    <property type="match status" value="1"/>
</dbReference>
<dbReference type="AlphaFoldDB" id="A0A915YBZ2"/>
<dbReference type="EC" id="3.1.13.1" evidence="8"/>
<dbReference type="Pfam" id="PF08206">
    <property type="entry name" value="OB_RNB"/>
    <property type="match status" value="1"/>
</dbReference>